<dbReference type="InterPro" id="IPR025489">
    <property type="entry name" value="DUF4381"/>
</dbReference>
<evidence type="ECO:0000256" key="1">
    <source>
        <dbReference type="SAM" id="Phobius"/>
    </source>
</evidence>
<keyword evidence="3" id="KW-1185">Reference proteome</keyword>
<protein>
    <submittedName>
        <fullName evidence="2">DUF4381 domain-containing protein</fullName>
    </submittedName>
</protein>
<reference evidence="2" key="1">
    <citation type="submission" date="2019-02" db="EMBL/GenBank/DDBJ databases">
        <authorList>
            <person name="Li S.-H."/>
        </authorList>
    </citation>
    <scope>NUCLEOTIDE SEQUENCE</scope>
    <source>
        <strain evidence="2">IMCC11814</strain>
    </source>
</reference>
<keyword evidence="1" id="KW-0472">Membrane</keyword>
<comment type="caution">
    <text evidence="2">The sequence shown here is derived from an EMBL/GenBank/DDBJ whole genome shotgun (WGS) entry which is preliminary data.</text>
</comment>
<evidence type="ECO:0000313" key="3">
    <source>
        <dbReference type="Proteomes" id="UP001143304"/>
    </source>
</evidence>
<organism evidence="2 3">
    <name type="scientific">Candidatus Marimicrobium litorale</name>
    <dbReference type="NCBI Taxonomy" id="2518991"/>
    <lineage>
        <taxon>Bacteria</taxon>
        <taxon>Pseudomonadati</taxon>
        <taxon>Pseudomonadota</taxon>
        <taxon>Gammaproteobacteria</taxon>
        <taxon>Cellvibrionales</taxon>
        <taxon>Halieaceae</taxon>
        <taxon>Marimicrobium</taxon>
    </lineage>
</organism>
<name>A0ABT3T2Z6_9GAMM</name>
<dbReference type="EMBL" id="SHNO01000001">
    <property type="protein sequence ID" value="MCX2976220.1"/>
    <property type="molecule type" value="Genomic_DNA"/>
</dbReference>
<keyword evidence="1" id="KW-0812">Transmembrane</keyword>
<evidence type="ECO:0000313" key="2">
    <source>
        <dbReference type="EMBL" id="MCX2976220.1"/>
    </source>
</evidence>
<feature type="transmembrane region" description="Helical" evidence="1">
    <location>
        <begin position="27"/>
        <end position="46"/>
    </location>
</feature>
<dbReference type="Pfam" id="PF14316">
    <property type="entry name" value="DUF4381"/>
    <property type="match status" value="1"/>
</dbReference>
<accession>A0ABT3T2Z6</accession>
<gene>
    <name evidence="2" type="ORF">EYC82_02470</name>
</gene>
<dbReference type="Proteomes" id="UP001143304">
    <property type="component" value="Unassembled WGS sequence"/>
</dbReference>
<sequence length="158" mass="18170">MNPEDPLAGLNPLREPMMIGWWPPAPGWWALLLLVLLVVAFVIVVLRRRYRRNAYRREALRQLQNLHQDYQSGGDASRYLASVNALLKSVALQAYPRADVASRFGATWLQIINRDLPEGQRLGAEFNDAVYRKTPENLDITRILPAARYWICHHKVTP</sequence>
<keyword evidence="1" id="KW-1133">Transmembrane helix</keyword>
<proteinExistence type="predicted"/>
<dbReference type="RefSeq" id="WP_279247974.1">
    <property type="nucleotide sequence ID" value="NZ_SHNO01000001.1"/>
</dbReference>